<proteinExistence type="inferred from homology"/>
<dbReference type="Pfam" id="PF14310">
    <property type="entry name" value="Fn3-like"/>
    <property type="match status" value="1"/>
</dbReference>
<evidence type="ECO:0000313" key="4">
    <source>
        <dbReference type="EMBL" id="HIQ70492.1"/>
    </source>
</evidence>
<dbReference type="GO" id="GO:0005975">
    <property type="term" value="P:carbohydrate metabolic process"/>
    <property type="evidence" value="ECO:0007669"/>
    <property type="project" value="InterPro"/>
</dbReference>
<dbReference type="InterPro" id="IPR002772">
    <property type="entry name" value="Glyco_hydro_3_C"/>
</dbReference>
<dbReference type="GO" id="GO:0004553">
    <property type="term" value="F:hydrolase activity, hydrolyzing O-glycosyl compounds"/>
    <property type="evidence" value="ECO:0007669"/>
    <property type="project" value="InterPro"/>
</dbReference>
<dbReference type="Gene3D" id="3.40.50.1700">
    <property type="entry name" value="Glycoside hydrolase family 3 C-terminal domain"/>
    <property type="match status" value="1"/>
</dbReference>
<dbReference type="InterPro" id="IPR050288">
    <property type="entry name" value="Cellulose_deg_GH3"/>
</dbReference>
<dbReference type="Pfam" id="PF00933">
    <property type="entry name" value="Glyco_hydro_3"/>
    <property type="match status" value="1"/>
</dbReference>
<dbReference type="AlphaFoldDB" id="A0A9D1CPK6"/>
<name>A0A9D1CPK6_9FIRM</name>
<comment type="caution">
    <text evidence="4">The sequence shown here is derived from an EMBL/GenBank/DDBJ whole genome shotgun (WGS) entry which is preliminary data.</text>
</comment>
<evidence type="ECO:0000313" key="5">
    <source>
        <dbReference type="Proteomes" id="UP000886874"/>
    </source>
</evidence>
<sequence length="800" mass="86908">MKPWNALVRWAARLAGHSEVAQTVRSGAASGTLAVPEIVPLAREIAAEGAVLLKNENRTLPIRPGERAAVFGRCAVDYFAVGYGSGGDVRTPYRTNVMDGLRACGVAVYQPLAGRYAAWCRTHRPDEGYWGHWPTHLPEMPLAEAEIAAATRGSDLALVVLGRAAGEDRENRLQPGSFYLTARERQLLRRVTAAFDRVAVVLDCGSVMDLAWTEDPGLGAVLLAWQGGMEAGMALADVLTGRVNPSGCLPDTVARQYRDYPSSGHFGRRSANNYAEDIYVGYRYFETFARDRALYPFGFGLSYTSFSMDAVGETAGTAVTVRCTVENTGDCPGRAVVQVYAAPPQGELGKPSRILAAFGKTALLAPGQRELMTLTFDLWELASYDDTGLTGHAHRWVLEAGTYEILAGPDVRAARPVLTAALGRQLVGKTSLGRCPVASGHGFSRLVRRRGEMAWEPVPTASPDLRSRILARLPEGVSHPGREIPFDEVAAGRATAEDFVAQLSPEALDRLTRGQGKMNAPFGPPGNAGAFGGVTEELRALGLPAAFAVDGPAGIRLHHAAALLPCGTALAGTFDPAAVERLYQLVGRELRALGADLLLAPGMNLHRDPLCGRNFEYFSEDPLLTGKMGAAVVRGVQSAGKGACPKHFACNNQETNRCYNDSRLSERALRELYLKGFEIAVREGKPWAMMTSYNKVNGIWSHYHYPLATEILREEWGYDGLVITDWWMRRAVSPEFPHLRDDAYRIRAQVDVLMPGDHPTRTLPAALRHPHGLTLGEAQRSAAHVVRFLLRLRGDQISNP</sequence>
<dbReference type="InterPro" id="IPR013783">
    <property type="entry name" value="Ig-like_fold"/>
</dbReference>
<accession>A0A9D1CPK6</accession>
<dbReference type="PRINTS" id="PR00133">
    <property type="entry name" value="GLHYDRLASE3"/>
</dbReference>
<dbReference type="InterPro" id="IPR017853">
    <property type="entry name" value="GH"/>
</dbReference>
<dbReference type="Proteomes" id="UP000886874">
    <property type="component" value="Unassembled WGS sequence"/>
</dbReference>
<protein>
    <submittedName>
        <fullName evidence="4">Glycoside hydrolase family 3 C-terminal domain-containing protein</fullName>
    </submittedName>
</protein>
<organism evidence="4 5">
    <name type="scientific">Candidatus Avoscillospira stercorigallinarum</name>
    <dbReference type="NCBI Taxonomy" id="2840708"/>
    <lineage>
        <taxon>Bacteria</taxon>
        <taxon>Bacillati</taxon>
        <taxon>Bacillota</taxon>
        <taxon>Clostridia</taxon>
        <taxon>Eubacteriales</taxon>
        <taxon>Oscillospiraceae</taxon>
        <taxon>Oscillospiraceae incertae sedis</taxon>
        <taxon>Candidatus Avoscillospira</taxon>
    </lineage>
</organism>
<reference evidence="4" key="1">
    <citation type="submission" date="2020-10" db="EMBL/GenBank/DDBJ databases">
        <authorList>
            <person name="Gilroy R."/>
        </authorList>
    </citation>
    <scope>NUCLEOTIDE SEQUENCE</scope>
    <source>
        <strain evidence="4">ChiSjej2B20-13462</strain>
    </source>
</reference>
<comment type="similarity">
    <text evidence="1">Belongs to the glycosyl hydrolase 3 family.</text>
</comment>
<dbReference type="InterPro" id="IPR036962">
    <property type="entry name" value="Glyco_hydro_3_N_sf"/>
</dbReference>
<keyword evidence="2 4" id="KW-0378">Hydrolase</keyword>
<dbReference type="InterPro" id="IPR001764">
    <property type="entry name" value="Glyco_hydro_3_N"/>
</dbReference>
<dbReference type="Pfam" id="PF01915">
    <property type="entry name" value="Glyco_hydro_3_C"/>
    <property type="match status" value="1"/>
</dbReference>
<dbReference type="Gene3D" id="2.60.40.10">
    <property type="entry name" value="Immunoglobulins"/>
    <property type="match status" value="1"/>
</dbReference>
<evidence type="ECO:0000259" key="3">
    <source>
        <dbReference type="SMART" id="SM01217"/>
    </source>
</evidence>
<evidence type="ECO:0000256" key="2">
    <source>
        <dbReference type="ARBA" id="ARBA00022801"/>
    </source>
</evidence>
<dbReference type="SMART" id="SM01217">
    <property type="entry name" value="Fn3_like"/>
    <property type="match status" value="1"/>
</dbReference>
<dbReference type="SUPFAM" id="SSF52279">
    <property type="entry name" value="Beta-D-glucan exohydrolase, C-terminal domain"/>
    <property type="match status" value="1"/>
</dbReference>
<gene>
    <name evidence="4" type="ORF">IAA67_09205</name>
</gene>
<feature type="domain" description="Fibronectin type III-like" evidence="3">
    <location>
        <begin position="335"/>
        <end position="411"/>
    </location>
</feature>
<dbReference type="SUPFAM" id="SSF51445">
    <property type="entry name" value="(Trans)glycosidases"/>
    <property type="match status" value="1"/>
</dbReference>
<reference evidence="4" key="2">
    <citation type="journal article" date="2021" name="PeerJ">
        <title>Extensive microbial diversity within the chicken gut microbiome revealed by metagenomics and culture.</title>
        <authorList>
            <person name="Gilroy R."/>
            <person name="Ravi A."/>
            <person name="Getino M."/>
            <person name="Pursley I."/>
            <person name="Horton D.L."/>
            <person name="Alikhan N.F."/>
            <person name="Baker D."/>
            <person name="Gharbi K."/>
            <person name="Hall N."/>
            <person name="Watson M."/>
            <person name="Adriaenssens E.M."/>
            <person name="Foster-Nyarko E."/>
            <person name="Jarju S."/>
            <person name="Secka A."/>
            <person name="Antonio M."/>
            <person name="Oren A."/>
            <person name="Chaudhuri R.R."/>
            <person name="La Ragione R."/>
            <person name="Hildebrand F."/>
            <person name="Pallen M.J."/>
        </authorList>
    </citation>
    <scope>NUCLEOTIDE SEQUENCE</scope>
    <source>
        <strain evidence="4">ChiSjej2B20-13462</strain>
    </source>
</reference>
<dbReference type="InterPro" id="IPR036881">
    <property type="entry name" value="Glyco_hydro_3_C_sf"/>
</dbReference>
<dbReference type="PANTHER" id="PTHR42715:SF10">
    <property type="entry name" value="BETA-GLUCOSIDASE"/>
    <property type="match status" value="1"/>
</dbReference>
<evidence type="ECO:0000256" key="1">
    <source>
        <dbReference type="ARBA" id="ARBA00005336"/>
    </source>
</evidence>
<dbReference type="PANTHER" id="PTHR42715">
    <property type="entry name" value="BETA-GLUCOSIDASE"/>
    <property type="match status" value="1"/>
</dbReference>
<dbReference type="Gene3D" id="3.20.20.300">
    <property type="entry name" value="Glycoside hydrolase, family 3, N-terminal domain"/>
    <property type="match status" value="1"/>
</dbReference>
<dbReference type="EMBL" id="DVFN01000134">
    <property type="protein sequence ID" value="HIQ70492.1"/>
    <property type="molecule type" value="Genomic_DNA"/>
</dbReference>
<dbReference type="InterPro" id="IPR026891">
    <property type="entry name" value="Fn3-like"/>
</dbReference>